<dbReference type="InterPro" id="IPR042096">
    <property type="entry name" value="Dihydro-acid_dehy_C"/>
</dbReference>
<dbReference type="PANTHER" id="PTHR43661:SF3">
    <property type="entry name" value="D-XYLONATE DEHYDRATASE YAGF-RELATED"/>
    <property type="match status" value="1"/>
</dbReference>
<comment type="cofactor">
    <cofactor evidence="1 15">
        <name>Mg(2+)</name>
        <dbReference type="ChEBI" id="CHEBI:18420"/>
    </cofactor>
</comment>
<evidence type="ECO:0000256" key="9">
    <source>
        <dbReference type="ARBA" id="ARBA00023239"/>
    </source>
</evidence>
<keyword evidence="9 15" id="KW-0456">Lyase</keyword>
<dbReference type="NCBIfam" id="TIGR00110">
    <property type="entry name" value="ilvD"/>
    <property type="match status" value="1"/>
</dbReference>
<dbReference type="EC" id="4.2.1.9" evidence="14 15"/>
<evidence type="ECO:0000259" key="16">
    <source>
        <dbReference type="Pfam" id="PF00920"/>
    </source>
</evidence>
<dbReference type="SUPFAM" id="SSF143975">
    <property type="entry name" value="IlvD/EDD N-terminal domain-like"/>
    <property type="match status" value="1"/>
</dbReference>
<evidence type="ECO:0000256" key="6">
    <source>
        <dbReference type="ARBA" id="ARBA00022842"/>
    </source>
</evidence>
<dbReference type="UniPathway" id="UPA00047">
    <property type="reaction ID" value="UER00057"/>
</dbReference>
<comment type="cofactor">
    <cofactor evidence="15">
        <name>[2Fe-2S] cluster</name>
        <dbReference type="ChEBI" id="CHEBI:190135"/>
    </cofactor>
    <text evidence="15">Binds 1 [2Fe-2S] cluster per subunit. This cluster acts as a Lewis acid cofactor.</text>
</comment>
<keyword evidence="7 15" id="KW-0408">Iron</keyword>
<dbReference type="PROSITE" id="PS00886">
    <property type="entry name" value="ILVD_EDD_1"/>
    <property type="match status" value="1"/>
</dbReference>
<dbReference type="GO" id="GO:0005829">
    <property type="term" value="C:cytosol"/>
    <property type="evidence" value="ECO:0007669"/>
    <property type="project" value="TreeGrafter"/>
</dbReference>
<feature type="domain" description="Dihydroxy-acid/6-phosphogluconate dehydratase N-terminal" evidence="16">
    <location>
        <begin position="31"/>
        <end position="346"/>
    </location>
</feature>
<dbReference type="InterPro" id="IPR004404">
    <property type="entry name" value="DihydroxyA_deHydtase"/>
</dbReference>
<dbReference type="FunFam" id="3.50.30.80:FF:000001">
    <property type="entry name" value="Dihydroxy-acid dehydratase"/>
    <property type="match status" value="1"/>
</dbReference>
<dbReference type="GO" id="GO:0004160">
    <property type="term" value="F:dihydroxy-acid dehydratase activity"/>
    <property type="evidence" value="ECO:0007669"/>
    <property type="project" value="UniProtKB-UniRule"/>
</dbReference>
<gene>
    <name evidence="15 18" type="primary">ilvD</name>
    <name evidence="18" type="ORF">BR63_00540</name>
</gene>
<keyword evidence="3 15" id="KW-0028">Amino-acid biosynthesis</keyword>
<protein>
    <recommendedName>
        <fullName evidence="14 15">Dihydroxy-acid dehydratase</fullName>
        <shortName evidence="15">DAD</shortName>
        <ecNumber evidence="14 15">4.2.1.9</ecNumber>
    </recommendedName>
</protein>
<dbReference type="PROSITE" id="PS00887">
    <property type="entry name" value="ILVD_EDD_2"/>
    <property type="match status" value="1"/>
</dbReference>
<keyword evidence="5 15" id="KW-0479">Metal-binding</keyword>
<evidence type="ECO:0000256" key="11">
    <source>
        <dbReference type="ARBA" id="ARBA00029304"/>
    </source>
</evidence>
<dbReference type="AlphaFoldDB" id="A0A7G6E827"/>
<evidence type="ECO:0000256" key="5">
    <source>
        <dbReference type="ARBA" id="ARBA00022723"/>
    </source>
</evidence>
<keyword evidence="19" id="KW-1185">Reference proteome</keyword>
<keyword evidence="10 15" id="KW-0100">Branched-chain amino acid biosynthesis</keyword>
<name>A0A7G6E827_THEFR</name>
<feature type="active site" description="Proton acceptor" evidence="15">
    <location>
        <position position="467"/>
    </location>
</feature>
<dbReference type="EMBL" id="CP045798">
    <property type="protein sequence ID" value="QNB48231.1"/>
    <property type="molecule type" value="Genomic_DNA"/>
</dbReference>
<dbReference type="SUPFAM" id="SSF52016">
    <property type="entry name" value="LeuD/IlvD-like"/>
    <property type="match status" value="1"/>
</dbReference>
<keyword evidence="6 15" id="KW-0460">Magnesium</keyword>
<dbReference type="InterPro" id="IPR056740">
    <property type="entry name" value="ILV_EDD_C"/>
</dbReference>
<comment type="similarity">
    <text evidence="2 15">Belongs to the IlvD/Edd family.</text>
</comment>
<dbReference type="Pfam" id="PF00920">
    <property type="entry name" value="ILVD_EDD_N"/>
    <property type="match status" value="1"/>
</dbReference>
<feature type="binding site" evidence="15">
    <location>
        <position position="78"/>
    </location>
    <ligand>
        <name>Mg(2+)</name>
        <dbReference type="ChEBI" id="CHEBI:18420"/>
    </ligand>
</feature>
<dbReference type="InterPro" id="IPR000581">
    <property type="entry name" value="ILV_EDD_N"/>
</dbReference>
<evidence type="ECO:0000313" key="18">
    <source>
        <dbReference type="EMBL" id="QNB48231.1"/>
    </source>
</evidence>
<dbReference type="KEGG" id="tfr:BR63_00540"/>
<dbReference type="GO" id="GO:0051537">
    <property type="term" value="F:2 iron, 2 sulfur cluster binding"/>
    <property type="evidence" value="ECO:0007669"/>
    <property type="project" value="UniProtKB-UniRule"/>
</dbReference>
<feature type="binding site" evidence="15">
    <location>
        <position position="441"/>
    </location>
    <ligand>
        <name>Mg(2+)</name>
        <dbReference type="ChEBI" id="CHEBI:18420"/>
    </ligand>
</feature>
<comment type="pathway">
    <text evidence="12 15">Amino-acid biosynthesis; L-valine biosynthesis; L-valine from pyruvate: step 3/4.</text>
</comment>
<evidence type="ECO:0000256" key="8">
    <source>
        <dbReference type="ARBA" id="ARBA00023014"/>
    </source>
</evidence>
<evidence type="ECO:0000256" key="14">
    <source>
        <dbReference type="ARBA" id="ARBA00029490"/>
    </source>
</evidence>
<keyword evidence="4 15" id="KW-0001">2Fe-2S</keyword>
<comment type="caution">
    <text evidence="15">Lacks conserved residue(s) required for the propagation of feature annotation.</text>
</comment>
<reference evidence="18 19" key="1">
    <citation type="journal article" date="2019" name="Front. Microbiol.">
        <title>Thermoanaerosceptrum fracticalcis gen. nov. sp. nov., a Novel Fumarate-Fermenting Microorganism From a Deep Fractured Carbonate Aquifer of the US Great Basin.</title>
        <authorList>
            <person name="Hamilton-Brehm S.D."/>
            <person name="Stewart L.E."/>
            <person name="Zavarin M."/>
            <person name="Caldwell M."/>
            <person name="Lawson P.A."/>
            <person name="Onstott T.C."/>
            <person name="Grzymski J."/>
            <person name="Neveux I."/>
            <person name="Lollar B.S."/>
            <person name="Russell C.E."/>
            <person name="Moser D.P."/>
        </authorList>
    </citation>
    <scope>NUCLEOTIDE SEQUENCE [LARGE SCALE GENOMIC DNA]</scope>
    <source>
        <strain evidence="18 19">DRI-13</strain>
    </source>
</reference>
<comment type="function">
    <text evidence="15">Functions in the biosynthesis of branched-chain amino acids. Catalyzes the dehydration of (2R,3R)-2,3-dihydroxy-3-methylpentanoate (2,3-dihydroxy-3-methylvalerate) into 2-oxo-3-methylpentanoate (2-oxo-3-methylvalerate) and of (2R)-2,3-dihydroxy-3-methylbutanoate (2,3-dihydroxyisovalerate) into 2-oxo-3-methylbutanoate (2-oxoisovalerate), the penultimate precursor to L-isoleucine and L-valine, respectively.</text>
</comment>
<comment type="catalytic activity">
    <reaction evidence="15">
        <text>(2R,3R)-2,3-dihydroxy-3-methylpentanoate = (S)-3-methyl-2-oxopentanoate + H2O</text>
        <dbReference type="Rhea" id="RHEA:27694"/>
        <dbReference type="ChEBI" id="CHEBI:15377"/>
        <dbReference type="ChEBI" id="CHEBI:35146"/>
        <dbReference type="ChEBI" id="CHEBI:49258"/>
        <dbReference type="EC" id="4.2.1.9"/>
    </reaction>
</comment>
<evidence type="ECO:0000256" key="4">
    <source>
        <dbReference type="ARBA" id="ARBA00022714"/>
    </source>
</evidence>
<dbReference type="InterPro" id="IPR037237">
    <property type="entry name" value="IlvD/EDD_N"/>
</dbReference>
<comment type="catalytic activity">
    <reaction evidence="11">
        <text>(2R)-2,3-dihydroxy-3-methylbutanoate = 3-methyl-2-oxobutanoate + H2O</text>
        <dbReference type="Rhea" id="RHEA:24809"/>
        <dbReference type="ChEBI" id="CHEBI:11851"/>
        <dbReference type="ChEBI" id="CHEBI:15377"/>
        <dbReference type="ChEBI" id="CHEBI:49072"/>
        <dbReference type="EC" id="4.2.1.9"/>
    </reaction>
    <physiologicalReaction direction="left-to-right" evidence="11">
        <dbReference type="Rhea" id="RHEA:24810"/>
    </physiologicalReaction>
</comment>
<dbReference type="OrthoDB" id="9807077at2"/>
<sequence>MRSSTLVNGLDRAGMRAHLNAIGLISREFSQPFIGIVNSWNEMHPGHAHLQRLSQEVKNGVRMAGGVPFEFNTIAVCDGLAQGHVGMCFSLPSREIIADSIEVMVEAQRYDGLVFIGGCDKIVPGMLMALARLNLPAVFLPAGPMLPGRYQGRELAIYEVREAVGKVHKGEMTEEGLAELEEIICPSYGSCAMMGTANTMSCVAEGLGLALPGSSTTHAVFSRKLREAKQSGLEVVRLVQENIRPSEILTEKSFHNALRLSMALGGSSNLLLHIPAIAHEVGITLTADDIELISRSTPHLCDIKPSGRYVMKDLDEAGGVPAVMKELGNELLYLDAPTVNGRSWGEIVSTVANKNPQVIRTRDNAVHEHGSLAILKGNLAPEGAVVKQTAVAPSMRRHRGPARVFDSQEEAVETILAGRISPGDVLVIRYEGPKGGPGMRELLAVTSVLMGMGLGENTALITDGRFSGATRGPCVGHVAPEAAAGGLIAILQDGDMINIDIPGRELNVDLSMEVIKERFEKWSPKMPKVNSSYLSRYSRLVESVARGAVLKKEW</sequence>
<evidence type="ECO:0000256" key="7">
    <source>
        <dbReference type="ARBA" id="ARBA00023004"/>
    </source>
</evidence>
<comment type="subunit">
    <text evidence="15">Homodimer.</text>
</comment>
<evidence type="ECO:0000313" key="19">
    <source>
        <dbReference type="Proteomes" id="UP000515847"/>
    </source>
</evidence>
<dbReference type="GO" id="GO:0009097">
    <property type="term" value="P:isoleucine biosynthetic process"/>
    <property type="evidence" value="ECO:0007669"/>
    <property type="project" value="UniProtKB-UniRule"/>
</dbReference>
<evidence type="ECO:0000256" key="15">
    <source>
        <dbReference type="HAMAP-Rule" id="MF_00012"/>
    </source>
</evidence>
<evidence type="ECO:0000256" key="12">
    <source>
        <dbReference type="ARBA" id="ARBA00029436"/>
    </source>
</evidence>
<dbReference type="InterPro" id="IPR020558">
    <property type="entry name" value="DiOHA_6PGluconate_deHydtase_CS"/>
</dbReference>
<organism evidence="18 19">
    <name type="scientific">Thermanaerosceptrum fracticalcis</name>
    <dbReference type="NCBI Taxonomy" id="1712410"/>
    <lineage>
        <taxon>Bacteria</taxon>
        <taxon>Bacillati</taxon>
        <taxon>Bacillota</taxon>
        <taxon>Clostridia</taxon>
        <taxon>Eubacteriales</taxon>
        <taxon>Peptococcaceae</taxon>
        <taxon>Thermanaerosceptrum</taxon>
    </lineage>
</organism>
<evidence type="ECO:0000256" key="13">
    <source>
        <dbReference type="ARBA" id="ARBA00029437"/>
    </source>
</evidence>
<dbReference type="Gene3D" id="3.50.30.80">
    <property type="entry name" value="IlvD/EDD C-terminal domain-like"/>
    <property type="match status" value="1"/>
</dbReference>
<comment type="pathway">
    <text evidence="13 15">Amino-acid biosynthesis; L-isoleucine biosynthesis; L-isoleucine from 2-oxobutanoate: step 3/4.</text>
</comment>
<evidence type="ECO:0000256" key="2">
    <source>
        <dbReference type="ARBA" id="ARBA00006486"/>
    </source>
</evidence>
<evidence type="ECO:0000256" key="10">
    <source>
        <dbReference type="ARBA" id="ARBA00023304"/>
    </source>
</evidence>
<evidence type="ECO:0000256" key="1">
    <source>
        <dbReference type="ARBA" id="ARBA00001946"/>
    </source>
</evidence>
<feature type="modified residue" description="N6-carboxylysine" evidence="15">
    <location>
        <position position="121"/>
    </location>
</feature>
<dbReference type="GO" id="GO:0000287">
    <property type="term" value="F:magnesium ion binding"/>
    <property type="evidence" value="ECO:0007669"/>
    <property type="project" value="UniProtKB-UniRule"/>
</dbReference>
<dbReference type="Proteomes" id="UP000515847">
    <property type="component" value="Chromosome"/>
</dbReference>
<feature type="domain" description="Dihydroxy-acid/6-phosphogluconate dehydratase C-terminal" evidence="17">
    <location>
        <begin position="357"/>
        <end position="548"/>
    </location>
</feature>
<accession>A0A7G6E827</accession>
<dbReference type="NCBIfam" id="NF002068">
    <property type="entry name" value="PRK00911.1"/>
    <property type="match status" value="1"/>
</dbReference>
<evidence type="ECO:0000256" key="3">
    <source>
        <dbReference type="ARBA" id="ARBA00022605"/>
    </source>
</evidence>
<dbReference type="Pfam" id="PF24877">
    <property type="entry name" value="ILV_EDD_C"/>
    <property type="match status" value="1"/>
</dbReference>
<feature type="binding site" description="via carbamate group" evidence="15">
    <location>
        <position position="121"/>
    </location>
    <ligand>
        <name>Mg(2+)</name>
        <dbReference type="ChEBI" id="CHEBI:18420"/>
    </ligand>
</feature>
<evidence type="ECO:0000259" key="17">
    <source>
        <dbReference type="Pfam" id="PF24877"/>
    </source>
</evidence>
<feature type="binding site" evidence="15">
    <location>
        <position position="120"/>
    </location>
    <ligand>
        <name>Mg(2+)</name>
        <dbReference type="ChEBI" id="CHEBI:18420"/>
    </ligand>
</feature>
<dbReference type="GO" id="GO:0009099">
    <property type="term" value="P:L-valine biosynthetic process"/>
    <property type="evidence" value="ECO:0007669"/>
    <property type="project" value="UniProtKB-UniRule"/>
</dbReference>
<dbReference type="UniPathway" id="UPA00049">
    <property type="reaction ID" value="UER00061"/>
</dbReference>
<proteinExistence type="inferred from homology"/>
<dbReference type="PANTHER" id="PTHR43661">
    <property type="entry name" value="D-XYLONATE DEHYDRATASE"/>
    <property type="match status" value="1"/>
</dbReference>
<keyword evidence="8 15" id="KW-0411">Iron-sulfur</keyword>
<dbReference type="HAMAP" id="MF_00012">
    <property type="entry name" value="IlvD"/>
    <property type="match status" value="1"/>
</dbReference>